<organism evidence="2 3">
    <name type="scientific">Dictyobacter formicarum</name>
    <dbReference type="NCBI Taxonomy" id="2778368"/>
    <lineage>
        <taxon>Bacteria</taxon>
        <taxon>Bacillati</taxon>
        <taxon>Chloroflexota</taxon>
        <taxon>Ktedonobacteria</taxon>
        <taxon>Ktedonobacterales</taxon>
        <taxon>Dictyobacteraceae</taxon>
        <taxon>Dictyobacter</taxon>
    </lineage>
</organism>
<gene>
    <name evidence="2" type="ORF">KSZ_41340</name>
</gene>
<evidence type="ECO:0000313" key="2">
    <source>
        <dbReference type="EMBL" id="GHO86128.1"/>
    </source>
</evidence>
<protein>
    <submittedName>
        <fullName evidence="2">TetR family transcriptional regulator</fullName>
    </submittedName>
</protein>
<feature type="domain" description="HTH-type transcriptional repressor KstR2 C-terminal" evidence="1">
    <location>
        <begin position="81"/>
        <end position="192"/>
    </location>
</feature>
<dbReference type="SUPFAM" id="SSF48498">
    <property type="entry name" value="Tetracyclin repressor-like, C-terminal domain"/>
    <property type="match status" value="1"/>
</dbReference>
<dbReference type="SUPFAM" id="SSF46689">
    <property type="entry name" value="Homeodomain-like"/>
    <property type="match status" value="1"/>
</dbReference>
<dbReference type="EMBL" id="BNJJ01000011">
    <property type="protein sequence ID" value="GHO86128.1"/>
    <property type="molecule type" value="Genomic_DNA"/>
</dbReference>
<dbReference type="InterPro" id="IPR036271">
    <property type="entry name" value="Tet_transcr_reg_TetR-rel_C_sf"/>
</dbReference>
<comment type="caution">
    <text evidence="2">The sequence shown here is derived from an EMBL/GenBank/DDBJ whole genome shotgun (WGS) entry which is preliminary data.</text>
</comment>
<dbReference type="Gene3D" id="1.10.10.60">
    <property type="entry name" value="Homeodomain-like"/>
    <property type="match status" value="1"/>
</dbReference>
<evidence type="ECO:0000313" key="3">
    <source>
        <dbReference type="Proteomes" id="UP000635565"/>
    </source>
</evidence>
<accession>A0ABQ3VJX6</accession>
<evidence type="ECO:0000259" key="1">
    <source>
        <dbReference type="Pfam" id="PF17932"/>
    </source>
</evidence>
<proteinExistence type="predicted"/>
<dbReference type="InterPro" id="IPR041490">
    <property type="entry name" value="KstR2_TetR_C"/>
</dbReference>
<sequence>MVVLVGVKMHNKEELWPIVAKLFGDNGYQGTAMRDIARALEMSEAHVTGLLGTRDEMLWHIVARVAGLFLTQARTVPRTISPAEQLHLLIYRHLEVVSQDREHVRVFLRDWIFLNEAHRQEIQAMRETYDAYFYRVIVAGIKEKAFRVPDSLLACLFVLSALQWTHQWFNASDVLTFTRLADQYSALVLNALGSDHIVPLDGAIDYLYQKEEQPD</sequence>
<dbReference type="Pfam" id="PF17932">
    <property type="entry name" value="TetR_C_24"/>
    <property type="match status" value="1"/>
</dbReference>
<reference evidence="2 3" key="1">
    <citation type="journal article" date="2021" name="Int. J. Syst. Evol. Microbiol.">
        <title>Reticulibacter mediterranei gen. nov., sp. nov., within the new family Reticulibacteraceae fam. nov., and Ktedonospora formicarum gen. nov., sp. nov., Ktedonobacter robiniae sp. nov., Dictyobacter formicarum sp. nov. and Dictyobacter arantiisoli sp. nov., belonging to the class Ktedonobacteria.</title>
        <authorList>
            <person name="Yabe S."/>
            <person name="Zheng Y."/>
            <person name="Wang C.M."/>
            <person name="Sakai Y."/>
            <person name="Abe K."/>
            <person name="Yokota A."/>
            <person name="Donadio S."/>
            <person name="Cavaletti L."/>
            <person name="Monciardini P."/>
        </authorList>
    </citation>
    <scope>NUCLEOTIDE SEQUENCE [LARGE SCALE GENOMIC DNA]</scope>
    <source>
        <strain evidence="2 3">SOSP1-9</strain>
    </source>
</reference>
<dbReference type="InterPro" id="IPR009057">
    <property type="entry name" value="Homeodomain-like_sf"/>
</dbReference>
<name>A0ABQ3VJX6_9CHLR</name>
<dbReference type="Gene3D" id="1.10.357.10">
    <property type="entry name" value="Tetracycline Repressor, domain 2"/>
    <property type="match status" value="1"/>
</dbReference>
<keyword evidence="3" id="KW-1185">Reference proteome</keyword>
<dbReference type="Proteomes" id="UP000635565">
    <property type="component" value="Unassembled WGS sequence"/>
</dbReference>